<keyword evidence="1" id="KW-0732">Signal</keyword>
<dbReference type="Pfam" id="PF17132">
    <property type="entry name" value="Glyco_hydro_106"/>
    <property type="match status" value="1"/>
</dbReference>
<dbReference type="InterPro" id="IPR008979">
    <property type="entry name" value="Galactose-bd-like_sf"/>
</dbReference>
<organism evidence="2 3">
    <name type="scientific">Solirubrobacter phytolaccae</name>
    <dbReference type="NCBI Taxonomy" id="1404360"/>
    <lineage>
        <taxon>Bacteria</taxon>
        <taxon>Bacillati</taxon>
        <taxon>Actinomycetota</taxon>
        <taxon>Thermoleophilia</taxon>
        <taxon>Solirubrobacterales</taxon>
        <taxon>Solirubrobacteraceae</taxon>
        <taxon>Solirubrobacter</taxon>
    </lineage>
</organism>
<proteinExistence type="predicted"/>
<evidence type="ECO:0000313" key="2">
    <source>
        <dbReference type="EMBL" id="MDA0182887.1"/>
    </source>
</evidence>
<dbReference type="Gene3D" id="2.60.120.260">
    <property type="entry name" value="Galactose-binding domain-like"/>
    <property type="match status" value="1"/>
</dbReference>
<name>A0A9X3NDI9_9ACTN</name>
<dbReference type="PANTHER" id="PTHR36848">
    <property type="entry name" value="DNA-BINDING PROTEIN (PUTATIVE SECRETED PROTEIN)-RELATED"/>
    <property type="match status" value="1"/>
</dbReference>
<dbReference type="EMBL" id="JAPDDP010000043">
    <property type="protein sequence ID" value="MDA0182887.1"/>
    <property type="molecule type" value="Genomic_DNA"/>
</dbReference>
<feature type="signal peptide" evidence="1">
    <location>
        <begin position="1"/>
        <end position="32"/>
    </location>
</feature>
<keyword evidence="2" id="KW-0378">Hydrolase</keyword>
<gene>
    <name evidence="2" type="ORF">OJ997_21425</name>
</gene>
<dbReference type="Proteomes" id="UP001147653">
    <property type="component" value="Unassembled WGS sequence"/>
</dbReference>
<protein>
    <submittedName>
        <fullName evidence="2">Glycosyl hydrolase</fullName>
    </submittedName>
</protein>
<dbReference type="RefSeq" id="WP_270027270.1">
    <property type="nucleotide sequence ID" value="NZ_JAPDDP010000043.1"/>
</dbReference>
<evidence type="ECO:0000313" key="3">
    <source>
        <dbReference type="Proteomes" id="UP001147653"/>
    </source>
</evidence>
<dbReference type="InterPro" id="IPR053161">
    <property type="entry name" value="Ulvan_degrading_GH"/>
</dbReference>
<feature type="chain" id="PRO_5040953890" evidence="1">
    <location>
        <begin position="33"/>
        <end position="1143"/>
    </location>
</feature>
<dbReference type="SUPFAM" id="SSF49785">
    <property type="entry name" value="Galactose-binding domain-like"/>
    <property type="match status" value="1"/>
</dbReference>
<keyword evidence="3" id="KW-1185">Reference proteome</keyword>
<dbReference type="PANTHER" id="PTHR36848:SF2">
    <property type="entry name" value="SECRETED PROTEIN"/>
    <property type="match status" value="1"/>
</dbReference>
<accession>A0A9X3NDI9</accession>
<dbReference type="GO" id="GO:0016787">
    <property type="term" value="F:hydrolase activity"/>
    <property type="evidence" value="ECO:0007669"/>
    <property type="project" value="UniProtKB-KW"/>
</dbReference>
<comment type="caution">
    <text evidence="2">The sequence shown here is derived from an EMBL/GenBank/DDBJ whole genome shotgun (WGS) entry which is preliminary data.</text>
</comment>
<dbReference type="AlphaFoldDB" id="A0A9X3NDI9"/>
<reference evidence="2" key="1">
    <citation type="submission" date="2022-10" db="EMBL/GenBank/DDBJ databases">
        <title>The WGS of Solirubrobacter phytolaccae KCTC 29190.</title>
        <authorList>
            <person name="Jiang Z."/>
        </authorList>
    </citation>
    <scope>NUCLEOTIDE SEQUENCE</scope>
    <source>
        <strain evidence="2">KCTC 29190</strain>
    </source>
</reference>
<evidence type="ECO:0000256" key="1">
    <source>
        <dbReference type="SAM" id="SignalP"/>
    </source>
</evidence>
<sequence>MRGNTRRRVTLTAALVLVTGGVAAFSVLPSQAADDATAQVNYWRGLNPVTALTSDTFKTPPATDHPWVRWNWPPAAVTIPQLEAELEQLHAAGIRGVEIGQGGNPTNEQLTAILKKANALGITVGVKYAGGAPATGSWVNTNDYTRKTLNNSRTTVNGGETFTGALPGTGTIVAVQAFRCTATPCPTTGARELDRTSQIDLTSQLTGTNTDGFFKGTTAGSLTWTAPAGGQWLIVTFRAAALQVAPEVLSKEGTDALIAGYEALWTPELKQLLKQNRSDLFVDSHVTDPWGTATDLWSSNIEADFQTRAGYALKPDLAALFYTDFSYADKTDERIRTDFYQVRNDLFIENRITRFQDWAASNGLALRLQNEDPVVGGAEPPYQDQIDVAYHQQRPEFESLSGADQIDIYRPFASANHWNGNPWYSTECCAVSGGNYLETLQDVQVRMNKEFAAGITKLVYHIYPTDYATTSTYPGYSNFGPTSFSGSWGPRNPNWTADAPAVNTWMARNQQVLTQGKADMDVAVYLHSFEYPNLTNVNTDGSYYGNKQWDDTGLERAGYTWDYLNPRLLSTPEAKVRDGILAPDGPSYGALLINSEINTPSHPVKTSMPIATAQRIFALAKDGLKVVIVGKAPDRVEGKVGSDAALRAIITELLAQPTVSQVANEAAVPAKLAQLGVRPDAQAAQASNLVSVHRADDSTATDYYFLYNQGADVIDTATSRNNVFEDPATCRVLTTVVNRCVGSGAAFDQSVTLKGTGTPYLLDTDSGEITPIAQYTTGTGTVTVRVKLARDESTVIALTRQAGRFGAAPSLHIVDTSAKDAAVVGGSLVVRDTKPGTYTATLSDGRTGTGTIGAVPAAIDLTGATWQLAAEDWKPANPLGTTGQAGSAVTKDVVNVTLNGLKAWPDIPQLTSASGVGTYTTTVNLPAAVPSAILSLGQAVDTIKVTVNGTEVAVDQISATADIGPALKAGANTLVVRVATTLNNRLAQLFPASANRGHTQNSGLVGPVTLTPYGEAAVYSRTDVPGTVGGTVPATLALSLKGPATFGTFTPGVEKEYTATTSATVISTAGDATLSVSDPGHLTNGAFTLPEPLRVELAKTTWTAPVSNEEVGITFKQLVKRTDPLRTGSYSRTVTFTLSTTTP</sequence>